<organism evidence="2 3">
    <name type="scientific">Candidatus Regiella insecticola LSR1</name>
    <dbReference type="NCBI Taxonomy" id="663321"/>
    <lineage>
        <taxon>Bacteria</taxon>
        <taxon>Pseudomonadati</taxon>
        <taxon>Pseudomonadota</taxon>
        <taxon>Gammaproteobacteria</taxon>
        <taxon>Enterobacterales</taxon>
        <taxon>Enterobacteriaceae</taxon>
        <taxon>aphid secondary symbionts</taxon>
        <taxon>Candidatus Regiella</taxon>
    </lineage>
</organism>
<reference evidence="2" key="1">
    <citation type="journal article" date="2009" name="Environ. Microbiol.">
        <title>Dynamics of genome evolution in facultative symbionts of aphids.</title>
        <authorList>
            <person name="Degnan P.H."/>
            <person name="Leonardo T.E."/>
            <person name="Cass B.N."/>
            <person name="Hurwitz B."/>
            <person name="Stern D."/>
            <person name="Gibbs R.A."/>
            <person name="Richards S."/>
            <person name="Moran N.A."/>
        </authorList>
    </citation>
    <scope>NUCLEOTIDE SEQUENCE [LARGE SCALE GENOMIC DNA]</scope>
    <source>
        <strain evidence="2">LSR1</strain>
    </source>
</reference>
<protein>
    <submittedName>
        <fullName evidence="2">Uncharacterized protein</fullName>
    </submittedName>
</protein>
<keyword evidence="3" id="KW-1185">Reference proteome</keyword>
<dbReference type="Proteomes" id="UP000005726">
    <property type="component" value="Unassembled WGS sequence"/>
</dbReference>
<name>E0WV23_9ENTR</name>
<gene>
    <name evidence="2" type="ORF">REG_1938</name>
</gene>
<evidence type="ECO:0000313" key="2">
    <source>
        <dbReference type="EMBL" id="EFL91146.1"/>
    </source>
</evidence>
<proteinExistence type="predicted"/>
<feature type="coiled-coil region" evidence="1">
    <location>
        <begin position="135"/>
        <end position="172"/>
    </location>
</feature>
<evidence type="ECO:0000313" key="3">
    <source>
        <dbReference type="Proteomes" id="UP000005726"/>
    </source>
</evidence>
<dbReference type="HOGENOM" id="CLU_1358395_0_0_6"/>
<sequence length="201" mass="23029">MKEGTPCANTIINVGNSDKRLTFIERILCKIQCSAQSFINYIRDNFKKVVSVEKQTQHAPEVLLHTADESSEEVKKSETIATDENLAKLIKNVQDSRDYLVLIETNAVMALKNFKSQVQVNSNNRYLYKEANTLMNNIFDNKRKAEITMKEIENAQENFNLAENDEKKNERVKEVAEKKGEIAGLLRSIRTDMIKLQGMLK</sequence>
<dbReference type="EMBL" id="GL379731">
    <property type="protein sequence ID" value="EFL91146.1"/>
    <property type="molecule type" value="Genomic_DNA"/>
</dbReference>
<keyword evidence="1" id="KW-0175">Coiled coil</keyword>
<evidence type="ECO:0000256" key="1">
    <source>
        <dbReference type="SAM" id="Coils"/>
    </source>
</evidence>
<dbReference type="AlphaFoldDB" id="E0WV23"/>
<accession>E0WV23</accession>